<dbReference type="AlphaFoldDB" id="A0A1G2LT58"/>
<accession>A0A1G2LT58</accession>
<dbReference type="EMBL" id="MHQY01000014">
    <property type="protein sequence ID" value="OHA14032.1"/>
    <property type="molecule type" value="Genomic_DNA"/>
</dbReference>
<dbReference type="InterPro" id="IPR029033">
    <property type="entry name" value="His_PPase_superfam"/>
</dbReference>
<gene>
    <name evidence="1" type="ORF">A3G49_06235</name>
</gene>
<comment type="caution">
    <text evidence="1">The sequence shown here is derived from an EMBL/GenBank/DDBJ whole genome shotgun (WGS) entry which is preliminary data.</text>
</comment>
<sequence>MEKPETYIPVIRHFEDIDDLLNFGRDGNLVPGQESKAVLIAQDIYTEAKKEGKGAVMFICSNKKRAIQTADLIVGELRKVDDKLKLRIVAEKNLDAIQQGKPILPPDYKPGDKFIGFDLANKIFTKEVFAFDDGNHLYKFGDPVLQDDGSYKYPELVPYFESYGESNRDLLLRIYDLIVRIYEKLDKLNSKTEVVVVTHAQLYQIFRDLNMVANMVKNEELELVTGELPKLCWNLYSERFKNEKPTYGINYISIENLRDPEMIGLLKKEIEHLKNLK</sequence>
<proteinExistence type="predicted"/>
<dbReference type="Gene3D" id="3.40.50.1240">
    <property type="entry name" value="Phosphoglycerate mutase-like"/>
    <property type="match status" value="1"/>
</dbReference>
<dbReference type="SUPFAM" id="SSF53254">
    <property type="entry name" value="Phosphoglycerate mutase-like"/>
    <property type="match status" value="1"/>
</dbReference>
<reference evidence="1 2" key="1">
    <citation type="journal article" date="2016" name="Nat. Commun.">
        <title>Thousands of microbial genomes shed light on interconnected biogeochemical processes in an aquifer system.</title>
        <authorList>
            <person name="Anantharaman K."/>
            <person name="Brown C.T."/>
            <person name="Hug L.A."/>
            <person name="Sharon I."/>
            <person name="Castelle C.J."/>
            <person name="Probst A.J."/>
            <person name="Thomas B.C."/>
            <person name="Singh A."/>
            <person name="Wilkins M.J."/>
            <person name="Karaoz U."/>
            <person name="Brodie E.L."/>
            <person name="Williams K.H."/>
            <person name="Hubbard S.S."/>
            <person name="Banfield J.F."/>
        </authorList>
    </citation>
    <scope>NUCLEOTIDE SEQUENCE [LARGE SCALE GENOMIC DNA]</scope>
</reference>
<protein>
    <submittedName>
        <fullName evidence="1">Uncharacterized protein</fullName>
    </submittedName>
</protein>
<dbReference type="Proteomes" id="UP000177171">
    <property type="component" value="Unassembled WGS sequence"/>
</dbReference>
<evidence type="ECO:0000313" key="1">
    <source>
        <dbReference type="EMBL" id="OHA14032.1"/>
    </source>
</evidence>
<organism evidence="1 2">
    <name type="scientific">Candidatus Sungbacteria bacterium RIFCSPLOWO2_12_FULL_41_11</name>
    <dbReference type="NCBI Taxonomy" id="1802286"/>
    <lineage>
        <taxon>Bacteria</taxon>
        <taxon>Candidatus Sungiibacteriota</taxon>
    </lineage>
</organism>
<name>A0A1G2LT58_9BACT</name>
<evidence type="ECO:0000313" key="2">
    <source>
        <dbReference type="Proteomes" id="UP000177171"/>
    </source>
</evidence>